<evidence type="ECO:0008006" key="7">
    <source>
        <dbReference type="Google" id="ProtNLM"/>
    </source>
</evidence>
<dbReference type="RefSeq" id="WP_344087581.1">
    <property type="nucleotide sequence ID" value="NZ_BAAALS010000038.1"/>
</dbReference>
<organism evidence="5 6">
    <name type="scientific">Luedemannella helvata</name>
    <dbReference type="NCBI Taxonomy" id="349315"/>
    <lineage>
        <taxon>Bacteria</taxon>
        <taxon>Bacillati</taxon>
        <taxon>Actinomycetota</taxon>
        <taxon>Actinomycetes</taxon>
        <taxon>Micromonosporales</taxon>
        <taxon>Micromonosporaceae</taxon>
        <taxon>Luedemannella</taxon>
    </lineage>
</organism>
<evidence type="ECO:0000259" key="4">
    <source>
        <dbReference type="Pfam" id="PF18157"/>
    </source>
</evidence>
<accession>A0ABN2L3Y3</accession>
<dbReference type="InterPro" id="IPR024996">
    <property type="entry name" value="RNaseH_pPIWI_RE"/>
</dbReference>
<feature type="compositionally biased region" description="Polar residues" evidence="1">
    <location>
        <begin position="727"/>
        <end position="737"/>
    </location>
</feature>
<dbReference type="Pfam" id="PF13111">
    <property type="entry name" value="pPIWI_RE_X"/>
    <property type="match status" value="1"/>
</dbReference>
<name>A0ABN2L3Y3_9ACTN</name>
<dbReference type="EMBL" id="BAAALS010000038">
    <property type="protein sequence ID" value="GAA1774235.1"/>
    <property type="molecule type" value="Genomic_DNA"/>
</dbReference>
<sequence length="819" mass="90642">MTPTDREPGNYLNTLAFRCTPDLVGDDAVHVRQLDTETIKIWTDFDNMCKKQYNDPDAQAPYSIATTVLSVLSGGYVHFDPHGPSPFIASREPLDDKLLRRVFTLTHALALGARIEDIDLHKAPELARRIAETAERRLVLADFIRSRPRTQPDAPSWVYRTVVWGLSQQLAGLWPVSDNRNVNLRPDTTGGLVAIDDPWENEQGGRYAISRTALCLRTMPNIVAPVVHVTSRVTRISSSLIFSRTALAVQPGEGRPVLEIELNGRGGARTINRLALQALGRLEMDYSILRTIAQRAQAERHLLIEANERKQKPIFPKAHPGQVWPVLPKNYSFPIGAGPGMHHLRVLHKHILNVFGERAEPLAARETKMTLVHRPSDPEKIPAKELARRREERESTGGTEPLRARGNVFPRPESIVAAVEAAGFNKLRIVCLWYGDETRLRMLGTLCKTYGIDPTGVDPHDGEEFSLHQDRITAVFHLAADFLLPGAPDGRQQALATTGASLDSRDGTLVGAWCETHVPTSEDMSEGSTDDIDAKPQTKAILARMGVPSQYLLGRNANGVIQPRAKDHPAEMALLDLYRSLGLIDDRIANALRPEPRHTADGADRVAHVGFHVRQQNNRKGERGVPKVVITASALVPPAVPGGVWTLLGWSSTNAQWGPYRTAQNVFHTTAYAQEKGTKKTYRQRWDDAADIIENALRDLAEELDGIPYVVAVDEDAGRRMWDGLQNKKQGASPASRTSRHWLPGSSLDDEERPAGVVRLNIAAENVPQPVGTTRVYKDRDETKDGETTRVLYEVGTDFGSPIWIEDFPTSSVGVLDVL</sequence>
<dbReference type="InterPro" id="IPR040496">
    <property type="entry name" value="MID_pPIWI_RE"/>
</dbReference>
<evidence type="ECO:0000259" key="2">
    <source>
        <dbReference type="Pfam" id="PF13032"/>
    </source>
</evidence>
<feature type="domain" description="Prokaryotic pPIWI-RE MID" evidence="4">
    <location>
        <begin position="490"/>
        <end position="587"/>
    </location>
</feature>
<feature type="domain" description="pPIWI-RE module N-terminal" evidence="3">
    <location>
        <begin position="16"/>
        <end position="387"/>
    </location>
</feature>
<feature type="region of interest" description="Disordered" evidence="1">
    <location>
        <begin position="726"/>
        <end position="750"/>
    </location>
</feature>
<reference evidence="5 6" key="1">
    <citation type="journal article" date="2019" name="Int. J. Syst. Evol. Microbiol.">
        <title>The Global Catalogue of Microorganisms (GCM) 10K type strain sequencing project: providing services to taxonomists for standard genome sequencing and annotation.</title>
        <authorList>
            <consortium name="The Broad Institute Genomics Platform"/>
            <consortium name="The Broad Institute Genome Sequencing Center for Infectious Disease"/>
            <person name="Wu L."/>
            <person name="Ma J."/>
        </authorList>
    </citation>
    <scope>NUCLEOTIDE SEQUENCE [LARGE SCALE GENOMIC DNA]</scope>
    <source>
        <strain evidence="5 6">JCM 13249</strain>
    </source>
</reference>
<feature type="domain" description="pPIWI-RE RNaseH" evidence="2">
    <location>
        <begin position="608"/>
        <end position="804"/>
    </location>
</feature>
<feature type="compositionally biased region" description="Basic and acidic residues" evidence="1">
    <location>
        <begin position="379"/>
        <end position="395"/>
    </location>
</feature>
<evidence type="ECO:0000256" key="1">
    <source>
        <dbReference type="SAM" id="MobiDB-lite"/>
    </source>
</evidence>
<evidence type="ECO:0000313" key="6">
    <source>
        <dbReference type="Proteomes" id="UP001500655"/>
    </source>
</evidence>
<dbReference type="InterPro" id="IPR025085">
    <property type="entry name" value="pPIWI_RE_X"/>
</dbReference>
<protein>
    <recommendedName>
        <fullName evidence="7">DUF3893 domain-containing protein</fullName>
    </recommendedName>
</protein>
<feature type="region of interest" description="Disordered" evidence="1">
    <location>
        <begin position="379"/>
        <end position="406"/>
    </location>
</feature>
<dbReference type="Pfam" id="PF13032">
    <property type="entry name" value="RNaseH_pPIWI_RE"/>
    <property type="match status" value="1"/>
</dbReference>
<keyword evidence="6" id="KW-1185">Reference proteome</keyword>
<evidence type="ECO:0000259" key="3">
    <source>
        <dbReference type="Pfam" id="PF13111"/>
    </source>
</evidence>
<dbReference type="Proteomes" id="UP001500655">
    <property type="component" value="Unassembled WGS sequence"/>
</dbReference>
<gene>
    <name evidence="5" type="ORF">GCM10009681_52200</name>
</gene>
<comment type="caution">
    <text evidence="5">The sequence shown here is derived from an EMBL/GenBank/DDBJ whole genome shotgun (WGS) entry which is preliminary data.</text>
</comment>
<dbReference type="Pfam" id="PF18157">
    <property type="entry name" value="MID_pPIWI_RE"/>
    <property type="match status" value="1"/>
</dbReference>
<proteinExistence type="predicted"/>
<evidence type="ECO:0000313" key="5">
    <source>
        <dbReference type="EMBL" id="GAA1774235.1"/>
    </source>
</evidence>